<feature type="binding site" evidence="6">
    <location>
        <position position="232"/>
    </location>
    <ligand>
        <name>a divalent metal cation</name>
        <dbReference type="ChEBI" id="CHEBI:60240"/>
        <label>1</label>
    </ligand>
</feature>
<evidence type="ECO:0000259" key="8">
    <source>
        <dbReference type="Pfam" id="PF00557"/>
    </source>
</evidence>
<gene>
    <name evidence="6" type="primary">map</name>
    <name evidence="9" type="ORF">HNQ80_004998</name>
</gene>
<keyword evidence="3 6" id="KW-0645">Protease</keyword>
<dbReference type="InterPro" id="IPR002467">
    <property type="entry name" value="Pept_M24A_MAP1"/>
</dbReference>
<dbReference type="SUPFAM" id="SSF55920">
    <property type="entry name" value="Creatinase/aminopeptidase"/>
    <property type="match status" value="1"/>
</dbReference>
<feature type="binding site" evidence="6">
    <location>
        <position position="232"/>
    </location>
    <ligand>
        <name>a divalent metal cation</name>
        <dbReference type="ChEBI" id="CHEBI:60240"/>
        <label>2</label>
        <note>catalytic</note>
    </ligand>
</feature>
<dbReference type="RefSeq" id="WP_184313646.1">
    <property type="nucleotide sequence ID" value="NZ_JACHEN010000050.1"/>
</dbReference>
<dbReference type="AlphaFoldDB" id="A0A841KZT8"/>
<comment type="cofactor">
    <cofactor evidence="6">
        <name>Co(2+)</name>
        <dbReference type="ChEBI" id="CHEBI:48828"/>
    </cofactor>
    <cofactor evidence="6">
        <name>Zn(2+)</name>
        <dbReference type="ChEBI" id="CHEBI:29105"/>
    </cofactor>
    <cofactor evidence="6">
        <name>Mn(2+)</name>
        <dbReference type="ChEBI" id="CHEBI:29035"/>
    </cofactor>
    <cofactor evidence="6">
        <name>Fe(2+)</name>
        <dbReference type="ChEBI" id="CHEBI:29033"/>
    </cofactor>
    <text evidence="6">Binds 2 divalent metal cations per subunit. Has a high-affinity and a low affinity metal-binding site. The true nature of the physiological cofactor is under debate. The enzyme is active with cobalt, zinc, manganese or divalent iron ions. Most likely, methionine aminopeptidases function as mononuclear Fe(2+)-metalloproteases under physiological conditions, and the catalytically relevant metal-binding site has been assigned to the histidine-containing high-affinity site.</text>
</comment>
<keyword evidence="4 6" id="KW-0479">Metal-binding</keyword>
<dbReference type="InterPro" id="IPR036005">
    <property type="entry name" value="Creatinase/aminopeptidase-like"/>
</dbReference>
<evidence type="ECO:0000256" key="5">
    <source>
        <dbReference type="ARBA" id="ARBA00022801"/>
    </source>
</evidence>
<dbReference type="EC" id="3.4.11.18" evidence="6 7"/>
<dbReference type="Pfam" id="PF00557">
    <property type="entry name" value="Peptidase_M24"/>
    <property type="match status" value="1"/>
</dbReference>
<feature type="binding site" evidence="6">
    <location>
        <position position="76"/>
    </location>
    <ligand>
        <name>substrate</name>
    </ligand>
</feature>
<feature type="binding site" evidence="6">
    <location>
        <position position="201"/>
    </location>
    <ligand>
        <name>a divalent metal cation</name>
        <dbReference type="ChEBI" id="CHEBI:60240"/>
        <label>2</label>
        <note>catalytic</note>
    </ligand>
</feature>
<evidence type="ECO:0000256" key="2">
    <source>
        <dbReference type="ARBA" id="ARBA00022438"/>
    </source>
</evidence>
<proteinExistence type="inferred from homology"/>
<dbReference type="GO" id="GO:0006508">
    <property type="term" value="P:proteolysis"/>
    <property type="evidence" value="ECO:0007669"/>
    <property type="project" value="UniProtKB-KW"/>
</dbReference>
<reference evidence="9 10" key="1">
    <citation type="submission" date="2020-08" db="EMBL/GenBank/DDBJ databases">
        <title>Genomic Encyclopedia of Type Strains, Phase IV (KMG-IV): sequencing the most valuable type-strain genomes for metagenomic binning, comparative biology and taxonomic classification.</title>
        <authorList>
            <person name="Goeker M."/>
        </authorList>
    </citation>
    <scope>NUCLEOTIDE SEQUENCE [LARGE SCALE GENOMIC DNA]</scope>
    <source>
        <strain evidence="9 10">DSM 103526</strain>
    </source>
</reference>
<keyword evidence="2 6" id="KW-0031">Aminopeptidase</keyword>
<dbReference type="InterPro" id="IPR000994">
    <property type="entry name" value="Pept_M24"/>
</dbReference>
<feature type="binding site" evidence="6">
    <location>
        <position position="174"/>
    </location>
    <ligand>
        <name>substrate</name>
    </ligand>
</feature>
<evidence type="ECO:0000256" key="4">
    <source>
        <dbReference type="ARBA" id="ARBA00022723"/>
    </source>
</evidence>
<dbReference type="PANTHER" id="PTHR43330:SF13">
    <property type="entry name" value="METHIONINE AMINOPEPTIDASE 2"/>
    <property type="match status" value="1"/>
</dbReference>
<dbReference type="InterPro" id="IPR001714">
    <property type="entry name" value="Pept_M24_MAP"/>
</dbReference>
<name>A0A841KZT8_9FIRM</name>
<evidence type="ECO:0000313" key="10">
    <source>
        <dbReference type="Proteomes" id="UP000579281"/>
    </source>
</evidence>
<dbReference type="EMBL" id="JACHEN010000050">
    <property type="protein sequence ID" value="MBB6218823.1"/>
    <property type="molecule type" value="Genomic_DNA"/>
</dbReference>
<feature type="binding site" evidence="6">
    <location>
        <position position="104"/>
    </location>
    <ligand>
        <name>a divalent metal cation</name>
        <dbReference type="ChEBI" id="CHEBI:60240"/>
        <label>1</label>
    </ligand>
</feature>
<dbReference type="Proteomes" id="UP000579281">
    <property type="component" value="Unassembled WGS sequence"/>
</dbReference>
<comment type="caution">
    <text evidence="9">The sequence shown here is derived from an EMBL/GenBank/DDBJ whole genome shotgun (WGS) entry which is preliminary data.</text>
</comment>
<keyword evidence="10" id="KW-1185">Reference proteome</keyword>
<dbReference type="NCBIfam" id="TIGR00500">
    <property type="entry name" value="met_pdase_I"/>
    <property type="match status" value="1"/>
</dbReference>
<dbReference type="PANTHER" id="PTHR43330">
    <property type="entry name" value="METHIONINE AMINOPEPTIDASE"/>
    <property type="match status" value="1"/>
</dbReference>
<feature type="domain" description="Peptidase M24" evidence="8">
    <location>
        <begin position="12"/>
        <end position="238"/>
    </location>
</feature>
<dbReference type="CDD" id="cd01086">
    <property type="entry name" value="MetAP1"/>
    <property type="match status" value="1"/>
</dbReference>
<dbReference type="GO" id="GO:0004239">
    <property type="term" value="F:initiator methionyl aminopeptidase activity"/>
    <property type="evidence" value="ECO:0007669"/>
    <property type="project" value="UniProtKB-UniRule"/>
</dbReference>
<evidence type="ECO:0000256" key="3">
    <source>
        <dbReference type="ARBA" id="ARBA00022670"/>
    </source>
</evidence>
<feature type="binding site" evidence="6">
    <location>
        <position position="93"/>
    </location>
    <ligand>
        <name>a divalent metal cation</name>
        <dbReference type="ChEBI" id="CHEBI:60240"/>
        <label>1</label>
    </ligand>
</feature>
<comment type="catalytic activity">
    <reaction evidence="6 7">
        <text>Release of N-terminal amino acids, preferentially methionine, from peptides and arylamides.</text>
        <dbReference type="EC" id="3.4.11.18"/>
    </reaction>
</comment>
<evidence type="ECO:0000313" key="9">
    <source>
        <dbReference type="EMBL" id="MBB6218823.1"/>
    </source>
</evidence>
<accession>A0A841KZT8</accession>
<dbReference type="PRINTS" id="PR00599">
    <property type="entry name" value="MAPEPTIDASE"/>
</dbReference>
<feature type="binding site" evidence="6">
    <location>
        <position position="167"/>
    </location>
    <ligand>
        <name>a divalent metal cation</name>
        <dbReference type="ChEBI" id="CHEBI:60240"/>
        <label>2</label>
        <note>catalytic</note>
    </ligand>
</feature>
<evidence type="ECO:0000256" key="6">
    <source>
        <dbReference type="HAMAP-Rule" id="MF_01974"/>
    </source>
</evidence>
<dbReference type="GO" id="GO:0046872">
    <property type="term" value="F:metal ion binding"/>
    <property type="evidence" value="ECO:0007669"/>
    <property type="project" value="UniProtKB-UniRule"/>
</dbReference>
<keyword evidence="5 6" id="KW-0378">Hydrolase</keyword>
<dbReference type="GO" id="GO:0070006">
    <property type="term" value="F:metalloaminopeptidase activity"/>
    <property type="evidence" value="ECO:0007669"/>
    <property type="project" value="UniProtKB-UniRule"/>
</dbReference>
<comment type="similarity">
    <text evidence="6">Belongs to the peptidase M24A family. Methionine aminopeptidase type 1 subfamily.</text>
</comment>
<evidence type="ECO:0000256" key="1">
    <source>
        <dbReference type="ARBA" id="ARBA00002521"/>
    </source>
</evidence>
<dbReference type="Gene3D" id="3.90.230.10">
    <property type="entry name" value="Creatinase/methionine aminopeptidase superfamily"/>
    <property type="match status" value="1"/>
</dbReference>
<dbReference type="HAMAP" id="MF_01974">
    <property type="entry name" value="MetAP_1"/>
    <property type="match status" value="1"/>
</dbReference>
<sequence>MSIDSEDDLIALKKIGKIVAMAREAMIQAIKPGITTSELDAIAEAILSEHGARSAPKYEYNFPGVTCISLNDVAAHGIPGSRVLREGDIVNVDVSAELDGYYADTGATVAVGSVSPVKKNLIECSRAALSKAIEKTKAGTKINQIGRAISNEARRCGFTVVRNLTGHGIGRKLHEEPHDILNYCIPSDNRLLAEGTVLAVETFISTGAQYVVEENDGWTLRTPDGSFVAQFEHTIVVTRNEPIILTTV</sequence>
<comment type="function">
    <text evidence="1 6">Removes the N-terminal methionine from nascent proteins. The N-terminal methionine is often cleaved when the second residue in the primary sequence is small and uncharged (Met-Ala-, Cys, Gly, Pro, Ser, Thr, or Val). Requires deformylation of the N(alpha)-formylated initiator methionine before it can be hydrolyzed.</text>
</comment>
<organism evidence="9 10">
    <name type="scientific">Anaerosolibacter carboniphilus</name>
    <dbReference type="NCBI Taxonomy" id="1417629"/>
    <lineage>
        <taxon>Bacteria</taxon>
        <taxon>Bacillati</taxon>
        <taxon>Bacillota</taxon>
        <taxon>Clostridia</taxon>
        <taxon>Peptostreptococcales</taxon>
        <taxon>Thermotaleaceae</taxon>
        <taxon>Anaerosolibacter</taxon>
    </lineage>
</organism>
<comment type="subunit">
    <text evidence="6">Monomer.</text>
</comment>
<evidence type="ECO:0000256" key="7">
    <source>
        <dbReference type="RuleBase" id="RU003653"/>
    </source>
</evidence>
<feature type="binding site" evidence="6">
    <location>
        <position position="104"/>
    </location>
    <ligand>
        <name>a divalent metal cation</name>
        <dbReference type="ChEBI" id="CHEBI:60240"/>
        <label>2</label>
        <note>catalytic</note>
    </ligand>
</feature>
<protein>
    <recommendedName>
        <fullName evidence="6 7">Methionine aminopeptidase</fullName>
        <shortName evidence="6">MAP</shortName>
        <shortName evidence="6">MetAP</shortName>
        <ecNumber evidence="6 7">3.4.11.18</ecNumber>
    </recommendedName>
    <alternativeName>
        <fullName evidence="6">Peptidase M</fullName>
    </alternativeName>
</protein>